<dbReference type="Gene3D" id="2.60.120.10">
    <property type="entry name" value="Jelly Rolls"/>
    <property type="match status" value="1"/>
</dbReference>
<dbReference type="AlphaFoldDB" id="A0A2U3MX54"/>
<evidence type="ECO:0000313" key="2">
    <source>
        <dbReference type="EMBL" id="SPL70006.1"/>
    </source>
</evidence>
<proteinExistence type="predicted"/>
<dbReference type="InterPro" id="IPR011051">
    <property type="entry name" value="RmlC_Cupin_sf"/>
</dbReference>
<dbReference type="GeneID" id="84208767"/>
<dbReference type="InterPro" id="IPR025979">
    <property type="entry name" value="ChrR-like_cupin_dom"/>
</dbReference>
<feature type="domain" description="ChrR-like cupin" evidence="1">
    <location>
        <begin position="135"/>
        <end position="216"/>
    </location>
</feature>
<dbReference type="OrthoDB" id="9801227at2"/>
<reference evidence="3" key="1">
    <citation type="submission" date="2018-03" db="EMBL/GenBank/DDBJ databases">
        <authorList>
            <person name="Blom J."/>
        </authorList>
    </citation>
    <scope>NUCLEOTIDE SEQUENCE [LARGE SCALE GENOMIC DNA]</scope>
    <source>
        <strain evidence="3">KPC-SM-21</strain>
    </source>
</reference>
<organism evidence="2 3">
    <name type="scientific">Acinetobacter stercoris</name>
    <dbReference type="NCBI Taxonomy" id="2126983"/>
    <lineage>
        <taxon>Bacteria</taxon>
        <taxon>Pseudomonadati</taxon>
        <taxon>Pseudomonadota</taxon>
        <taxon>Gammaproteobacteria</taxon>
        <taxon>Moraxellales</taxon>
        <taxon>Moraxellaceae</taxon>
        <taxon>Acinetobacter</taxon>
    </lineage>
</organism>
<protein>
    <submittedName>
        <fullName evidence="2">ChrR Cupin-like domain protein</fullName>
    </submittedName>
</protein>
<dbReference type="RefSeq" id="WP_004859515.1">
    <property type="nucleotide sequence ID" value="NZ_OOGT01000037.1"/>
</dbReference>
<dbReference type="Proteomes" id="UP000245974">
    <property type="component" value="Unassembled WGS sequence"/>
</dbReference>
<dbReference type="CDD" id="cd20303">
    <property type="entry name" value="cupin_ChrR_1"/>
    <property type="match status" value="1"/>
</dbReference>
<evidence type="ECO:0000313" key="3">
    <source>
        <dbReference type="Proteomes" id="UP000245974"/>
    </source>
</evidence>
<keyword evidence="3" id="KW-1185">Reference proteome</keyword>
<accession>A0A2U3MX54</accession>
<dbReference type="EMBL" id="OOGT01000037">
    <property type="protein sequence ID" value="SPL70006.1"/>
    <property type="molecule type" value="Genomic_DNA"/>
</dbReference>
<dbReference type="InterPro" id="IPR014710">
    <property type="entry name" value="RmlC-like_jellyroll"/>
</dbReference>
<sequence length="225" mass="26148">MLIRADFSEIAIVKPEDYHWVRSPHGEVERVMFDRIGKEQARATSLVKFSQNSNFPKHQHPLGEEILVLSGVFTENGIDHFPSGWYLRNPHNSNHQVSSKEGSLIFVKLMQMSIYESKEVRINTNDSTNWIVTGNKKICPLYESDFEYTYLEKLNPDQLFINRSDQGIEIFIVSGQLQKEDQIYPTGSWIRFPPKQHAVLTVNKTDTTLYVKTQHLLHAQKNWND</sequence>
<feature type="domain" description="ChrR-like cupin" evidence="1">
    <location>
        <begin position="11"/>
        <end position="112"/>
    </location>
</feature>
<name>A0A2U3MX54_9GAMM</name>
<dbReference type="Pfam" id="PF12973">
    <property type="entry name" value="Cupin_7"/>
    <property type="match status" value="2"/>
</dbReference>
<evidence type="ECO:0000259" key="1">
    <source>
        <dbReference type="Pfam" id="PF12973"/>
    </source>
</evidence>
<gene>
    <name evidence="2" type="ORF">KPC_1184</name>
</gene>
<dbReference type="InParanoid" id="A0A2U3MX54"/>
<dbReference type="SUPFAM" id="SSF51182">
    <property type="entry name" value="RmlC-like cupins"/>
    <property type="match status" value="2"/>
</dbReference>